<reference evidence="1" key="1">
    <citation type="submission" date="2020-03" db="EMBL/GenBank/DDBJ databases">
        <title>The deep terrestrial virosphere.</title>
        <authorList>
            <person name="Holmfeldt K."/>
            <person name="Nilsson E."/>
            <person name="Simone D."/>
            <person name="Lopez-Fernandez M."/>
            <person name="Wu X."/>
            <person name="de Brujin I."/>
            <person name="Lundin D."/>
            <person name="Andersson A."/>
            <person name="Bertilsson S."/>
            <person name="Dopson M."/>
        </authorList>
    </citation>
    <scope>NUCLEOTIDE SEQUENCE</scope>
    <source>
        <strain evidence="1">MM415B04109</strain>
    </source>
</reference>
<sequence length="258" mass="28354">MRNGYTRAQLEWIPRLLLSLDGDEGTGKTTFALTAPGPLVYMDFNGGGDGIIQTVQDEKEILLPGDGEPYILPDLLGDTPEAVRDAAAPVKRRFVQDFIAACDDPNIRSVVVDTGTEANQVFRLSSMGKIGKAEGDTGAKIAQQEIVNSEWLTLLRHATHRTTANVILIHHLKEKWSGGKPTGEYVRSGWGHMGKNVHAELIAERSSEGVYSLRFGKCRQNSSLNYSQDVVFRSDDMPLTFGLVGQAVFSMTDAEDWE</sequence>
<dbReference type="EMBL" id="MT143180">
    <property type="protein sequence ID" value="QJA93819.1"/>
    <property type="molecule type" value="Genomic_DNA"/>
</dbReference>
<accession>A0A6M3LHJ6</accession>
<name>A0A6M3LHJ6_9ZZZZ</name>
<protein>
    <submittedName>
        <fullName evidence="1">Putative ATPase domain containing protein</fullName>
    </submittedName>
</protein>
<gene>
    <name evidence="1" type="ORF">MM415B04109_0003</name>
</gene>
<organism evidence="1">
    <name type="scientific">viral metagenome</name>
    <dbReference type="NCBI Taxonomy" id="1070528"/>
    <lineage>
        <taxon>unclassified sequences</taxon>
        <taxon>metagenomes</taxon>
        <taxon>organismal metagenomes</taxon>
    </lineage>
</organism>
<proteinExistence type="predicted"/>
<evidence type="ECO:0000313" key="1">
    <source>
        <dbReference type="EMBL" id="QJA93819.1"/>
    </source>
</evidence>
<dbReference type="Pfam" id="PF13479">
    <property type="entry name" value="AAA_24"/>
    <property type="match status" value="1"/>
</dbReference>
<dbReference type="AlphaFoldDB" id="A0A6M3LHJ6"/>